<dbReference type="Proteomes" id="UP001597337">
    <property type="component" value="Unassembled WGS sequence"/>
</dbReference>
<keyword evidence="2" id="KW-1185">Reference proteome</keyword>
<dbReference type="EMBL" id="JBHUHX010000016">
    <property type="protein sequence ID" value="MFD2111897.1"/>
    <property type="molecule type" value="Genomic_DNA"/>
</dbReference>
<protein>
    <submittedName>
        <fullName evidence="1">NRDE family protein</fullName>
    </submittedName>
</protein>
<dbReference type="InterPro" id="IPR008551">
    <property type="entry name" value="TANGO2"/>
</dbReference>
<dbReference type="Gene3D" id="3.60.60.10">
    <property type="entry name" value="Penicillin V Acylase, Chain A"/>
    <property type="match status" value="1"/>
</dbReference>
<dbReference type="RefSeq" id="WP_386025707.1">
    <property type="nucleotide sequence ID" value="NZ_JBHUHX010000016.1"/>
</dbReference>
<evidence type="ECO:0000313" key="1">
    <source>
        <dbReference type="EMBL" id="MFD2111897.1"/>
    </source>
</evidence>
<sequence length="249" mass="27092">MCTLVILRRPDHSWPLVVAANRDEHRARPAREPGRHWPDRPETVAGLDLLGGGSWLGVNDHGLLAAVMNREGTLGPLEGKRSRGELVLEALDHAEAEAAAEALADLHPGAYRPFNVVVADPRSAYWIRHDGERGIEVHPIVSGLHLLSSTELDDPAHPRIAAYQARFAAAAVPDPESGDWAEWRALLGSRTGTEAGGAESAMWLEEREDGFGTRSSALIAVPVYPGFHSHILWLHAEGRADSEAFRSVM</sequence>
<proteinExistence type="predicted"/>
<comment type="caution">
    <text evidence="1">The sequence shown here is derived from an EMBL/GenBank/DDBJ whole genome shotgun (WGS) entry which is preliminary data.</text>
</comment>
<reference evidence="2" key="1">
    <citation type="journal article" date="2019" name="Int. J. Syst. Evol. Microbiol.">
        <title>The Global Catalogue of Microorganisms (GCM) 10K type strain sequencing project: providing services to taxonomists for standard genome sequencing and annotation.</title>
        <authorList>
            <consortium name="The Broad Institute Genomics Platform"/>
            <consortium name="The Broad Institute Genome Sequencing Center for Infectious Disease"/>
            <person name="Wu L."/>
            <person name="Ma J."/>
        </authorList>
    </citation>
    <scope>NUCLEOTIDE SEQUENCE [LARGE SCALE GENOMIC DNA]</scope>
    <source>
        <strain evidence="2">KACC 12597</strain>
    </source>
</reference>
<organism evidence="1 2">
    <name type="scientific">Thiorhodococcus fuscus</name>
    <dbReference type="NCBI Taxonomy" id="527200"/>
    <lineage>
        <taxon>Bacteria</taxon>
        <taxon>Pseudomonadati</taxon>
        <taxon>Pseudomonadota</taxon>
        <taxon>Gammaproteobacteria</taxon>
        <taxon>Chromatiales</taxon>
        <taxon>Chromatiaceae</taxon>
        <taxon>Thiorhodococcus</taxon>
    </lineage>
</organism>
<dbReference type="Pfam" id="PF05742">
    <property type="entry name" value="TANGO2"/>
    <property type="match status" value="1"/>
</dbReference>
<evidence type="ECO:0000313" key="2">
    <source>
        <dbReference type="Proteomes" id="UP001597337"/>
    </source>
</evidence>
<dbReference type="PANTHER" id="PTHR17985">
    <property type="entry name" value="SER/THR-RICH PROTEIN T10 IN DGCR REGION"/>
    <property type="match status" value="1"/>
</dbReference>
<dbReference type="PANTHER" id="PTHR17985:SF8">
    <property type="entry name" value="TRANSPORT AND GOLGI ORGANIZATION PROTEIN 2 HOMOLOG"/>
    <property type="match status" value="1"/>
</dbReference>
<gene>
    <name evidence="1" type="ORF">ACFSJC_08605</name>
</gene>
<accession>A0ABW4Y6W7</accession>
<name>A0ABW4Y6W7_9GAMM</name>